<comment type="caution">
    <text evidence="3">The sequence shown here is derived from an EMBL/GenBank/DDBJ whole genome shotgun (WGS) entry which is preliminary data.</text>
</comment>
<feature type="domain" description="Bacterial type II secretion system protein E" evidence="2">
    <location>
        <begin position="183"/>
        <end position="379"/>
    </location>
</feature>
<proteinExistence type="inferred from homology"/>
<comment type="similarity">
    <text evidence="1">Belongs to the GSP E family.</text>
</comment>
<evidence type="ECO:0000259" key="2">
    <source>
        <dbReference type="Pfam" id="PF00437"/>
    </source>
</evidence>
<organism evidence="3 4">
    <name type="scientific">Phycicoccus sonneratiae</name>
    <dbReference type="NCBI Taxonomy" id="2807628"/>
    <lineage>
        <taxon>Bacteria</taxon>
        <taxon>Bacillati</taxon>
        <taxon>Actinomycetota</taxon>
        <taxon>Actinomycetes</taxon>
        <taxon>Micrococcales</taxon>
        <taxon>Intrasporangiaceae</taxon>
        <taxon>Phycicoccus</taxon>
    </lineage>
</organism>
<dbReference type="InterPro" id="IPR027417">
    <property type="entry name" value="P-loop_NTPase"/>
</dbReference>
<dbReference type="PANTHER" id="PTHR30486">
    <property type="entry name" value="TWITCHING MOTILITY PROTEIN PILT"/>
    <property type="match status" value="1"/>
</dbReference>
<dbReference type="InterPro" id="IPR050921">
    <property type="entry name" value="T4SS_GSP_E_ATPase"/>
</dbReference>
<dbReference type="SUPFAM" id="SSF52540">
    <property type="entry name" value="P-loop containing nucleoside triphosphate hydrolases"/>
    <property type="match status" value="1"/>
</dbReference>
<dbReference type="EMBL" id="JAFDVD010000023">
    <property type="protein sequence ID" value="MBM6402291.1"/>
    <property type="molecule type" value="Genomic_DNA"/>
</dbReference>
<dbReference type="Proteomes" id="UP001430172">
    <property type="component" value="Unassembled WGS sequence"/>
</dbReference>
<dbReference type="CDD" id="cd01130">
    <property type="entry name" value="VirB11-like_ATPase"/>
    <property type="match status" value="1"/>
</dbReference>
<evidence type="ECO:0000256" key="1">
    <source>
        <dbReference type="ARBA" id="ARBA00006611"/>
    </source>
</evidence>
<keyword evidence="4" id="KW-1185">Reference proteome</keyword>
<reference evidence="3" key="1">
    <citation type="submission" date="2021-02" db="EMBL/GenBank/DDBJ databases">
        <title>Phycicoccus sp. MQZ13P-5T, whole genome shotgun sequence.</title>
        <authorList>
            <person name="Tuo L."/>
        </authorList>
    </citation>
    <scope>NUCLEOTIDE SEQUENCE</scope>
    <source>
        <strain evidence="3">MQZ13P-5</strain>
    </source>
</reference>
<sequence>MLPVARALPRPFAGDVDWALVASLRGQASDRLSAAMGSERAHTTTAQQRARGRVIIGELLETEAAERIDAGVPTWSAAEQEALAVAVDDALFGLGRLQPLVDDDRVENVIITGHDQVTLELTDGHLVPGPAVADSDQELIDFLVFLASRSEVNARPFSEAQPRLHLRLDGGARLAAAAWVTPRPSVVIRRHRLRQVTLVDLVDLGTLSQVAASFLSAAVKSRKSIVVAGAQGAGKTTMVRALCAEIPKHEAIGTFETEYELHLHELPEQHPIVFAWEARPGSGERGPDGRQAGEFTLSEALFDSFRFNLSRQIVGEVRGHEILAMLKAMESGAGSISTTHAASAEGAIGKLVTCAMEAGPHVTHDYAIRAIASAIDIVVFVHLDTAPHRDGTWQRNRWVGEVITVTGGEREKGYALQHVFRTAPGERVATPHVLDDSYRDLARYGFDLDGYLRGGQAAS</sequence>
<evidence type="ECO:0000313" key="4">
    <source>
        <dbReference type="Proteomes" id="UP001430172"/>
    </source>
</evidence>
<protein>
    <submittedName>
        <fullName evidence="3">CpaF family protein</fullName>
    </submittedName>
</protein>
<gene>
    <name evidence="3" type="ORF">JQN70_17985</name>
</gene>
<dbReference type="Gene3D" id="3.40.50.300">
    <property type="entry name" value="P-loop containing nucleotide triphosphate hydrolases"/>
    <property type="match status" value="1"/>
</dbReference>
<dbReference type="PANTHER" id="PTHR30486:SF6">
    <property type="entry name" value="TYPE IV PILUS RETRACTATION ATPASE PILT"/>
    <property type="match status" value="1"/>
</dbReference>
<evidence type="ECO:0000313" key="3">
    <source>
        <dbReference type="EMBL" id="MBM6402291.1"/>
    </source>
</evidence>
<accession>A0ABS2CQX1</accession>
<name>A0ABS2CQX1_9MICO</name>
<dbReference type="InterPro" id="IPR001482">
    <property type="entry name" value="T2SS/T4SS_dom"/>
</dbReference>
<dbReference type="Pfam" id="PF00437">
    <property type="entry name" value="T2SSE"/>
    <property type="match status" value="1"/>
</dbReference>
<dbReference type="Gene3D" id="3.30.450.380">
    <property type="match status" value="1"/>
</dbReference>